<accession>A0A419EWN8</accession>
<gene>
    <name evidence="2" type="ORF">C4532_11805</name>
</gene>
<sequence length="88" mass="10011">MASKTVLMELNQARFNKKQWKALQTVFANTLLPAFAPVILLAQSKTLPLHAQIVEMTRLQQLAELSCKEWDELIDKINSECLQTVKKA</sequence>
<reference evidence="2 3" key="1">
    <citation type="journal article" date="2017" name="ISME J.">
        <title>Energy and carbon metabolisms in a deep terrestrial subsurface fluid microbial community.</title>
        <authorList>
            <person name="Momper L."/>
            <person name="Jungbluth S.P."/>
            <person name="Lee M.D."/>
            <person name="Amend J.P."/>
        </authorList>
    </citation>
    <scope>NUCLEOTIDE SEQUENCE [LARGE SCALE GENOMIC DNA]</scope>
    <source>
        <strain evidence="2">SURF_17</strain>
    </source>
</reference>
<comment type="caution">
    <text evidence="2">The sequence shown here is derived from an EMBL/GenBank/DDBJ whole genome shotgun (WGS) entry which is preliminary data.</text>
</comment>
<proteinExistence type="predicted"/>
<keyword evidence="1" id="KW-0812">Transmembrane</keyword>
<dbReference type="Proteomes" id="UP000285961">
    <property type="component" value="Unassembled WGS sequence"/>
</dbReference>
<evidence type="ECO:0000313" key="3">
    <source>
        <dbReference type="Proteomes" id="UP000285961"/>
    </source>
</evidence>
<feature type="transmembrane region" description="Helical" evidence="1">
    <location>
        <begin position="20"/>
        <end position="42"/>
    </location>
</feature>
<name>A0A419EWN8_9BACT</name>
<evidence type="ECO:0000256" key="1">
    <source>
        <dbReference type="SAM" id="Phobius"/>
    </source>
</evidence>
<evidence type="ECO:0000313" key="2">
    <source>
        <dbReference type="EMBL" id="RJP69031.1"/>
    </source>
</evidence>
<dbReference type="EMBL" id="QZKI01000087">
    <property type="protein sequence ID" value="RJP69031.1"/>
    <property type="molecule type" value="Genomic_DNA"/>
</dbReference>
<dbReference type="AlphaFoldDB" id="A0A419EWN8"/>
<keyword evidence="1" id="KW-0472">Membrane</keyword>
<keyword evidence="1" id="KW-1133">Transmembrane helix</keyword>
<organism evidence="2 3">
    <name type="scientific">Candidatus Abyssobacteria bacterium SURF_17</name>
    <dbReference type="NCBI Taxonomy" id="2093361"/>
    <lineage>
        <taxon>Bacteria</taxon>
        <taxon>Pseudomonadati</taxon>
        <taxon>Candidatus Hydrogenedentota</taxon>
        <taxon>Candidatus Abyssobacteria</taxon>
    </lineage>
</organism>
<protein>
    <submittedName>
        <fullName evidence="2">Uncharacterized protein</fullName>
    </submittedName>
</protein>